<keyword evidence="1" id="KW-0732">Signal</keyword>
<evidence type="ECO:0000313" key="3">
    <source>
        <dbReference type="Proteomes" id="UP000253940"/>
    </source>
</evidence>
<dbReference type="AlphaFoldDB" id="A0A345P2Q9"/>
<name>A0A345P2Q9_9GAMM</name>
<evidence type="ECO:0000313" key="2">
    <source>
        <dbReference type="EMBL" id="AXI01568.1"/>
    </source>
</evidence>
<feature type="signal peptide" evidence="1">
    <location>
        <begin position="1"/>
        <end position="20"/>
    </location>
</feature>
<accession>A0A345P2Q9</accession>
<dbReference type="EMBL" id="CP031222">
    <property type="protein sequence ID" value="AXI01568.1"/>
    <property type="molecule type" value="Genomic_DNA"/>
</dbReference>
<dbReference type="KEGG" id="mbah:HYN46_00840"/>
<evidence type="ECO:0008006" key="4">
    <source>
        <dbReference type="Google" id="ProtNLM"/>
    </source>
</evidence>
<sequence length="84" mass="9138">MRFKLIIPLGLLLSLPLFLASCGGSHDDTSFNFIPTPSADDPFITLVRQQTDTPSAMSDESEPIDIVRVVATTPEDSEPQTVSF</sequence>
<keyword evidence="3" id="KW-1185">Reference proteome</keyword>
<dbReference type="Proteomes" id="UP000253940">
    <property type="component" value="Chromosome"/>
</dbReference>
<feature type="chain" id="PRO_5016922308" description="Secreted protein" evidence="1">
    <location>
        <begin position="21"/>
        <end position="84"/>
    </location>
</feature>
<protein>
    <recommendedName>
        <fullName evidence="4">Secreted protein</fullName>
    </recommendedName>
</protein>
<dbReference type="PROSITE" id="PS51257">
    <property type="entry name" value="PROKAR_LIPOPROTEIN"/>
    <property type="match status" value="1"/>
</dbReference>
<proteinExistence type="predicted"/>
<dbReference type="RefSeq" id="WP_114897678.1">
    <property type="nucleotide sequence ID" value="NZ_CP031222.1"/>
</dbReference>
<gene>
    <name evidence="2" type="ORF">HYN46_00840</name>
</gene>
<reference evidence="2 3" key="1">
    <citation type="submission" date="2018-07" db="EMBL/GenBank/DDBJ databases">
        <title>Genome sequencing of Moraxellaceae gen. HYN0046.</title>
        <authorList>
            <person name="Kim M."/>
            <person name="Yi H."/>
        </authorList>
    </citation>
    <scope>NUCLEOTIDE SEQUENCE [LARGE SCALE GENOMIC DNA]</scope>
    <source>
        <strain evidence="2 3">HYN0046</strain>
    </source>
</reference>
<evidence type="ECO:0000256" key="1">
    <source>
        <dbReference type="SAM" id="SignalP"/>
    </source>
</evidence>
<organism evidence="2 3">
    <name type="scientific">Aquirhabdus parva</name>
    <dbReference type="NCBI Taxonomy" id="2283318"/>
    <lineage>
        <taxon>Bacteria</taxon>
        <taxon>Pseudomonadati</taxon>
        <taxon>Pseudomonadota</taxon>
        <taxon>Gammaproteobacteria</taxon>
        <taxon>Moraxellales</taxon>
        <taxon>Moraxellaceae</taxon>
        <taxon>Aquirhabdus</taxon>
    </lineage>
</organism>